<dbReference type="InterPro" id="IPR000595">
    <property type="entry name" value="cNMP-bd_dom"/>
</dbReference>
<sequence>MEKINISEKLRTFDKYWQSKLVSEFNSQSVKITKMKGEFEWHQHETEDEFYLVLKGQLNIEFQKESIILEEGDLFIVPRNTNHRLIAAQDVHLLIIEPKSTLNIDKADKEEIMPRKTKS</sequence>
<dbReference type="EMBL" id="CP061799">
    <property type="protein sequence ID" value="QTA79339.1"/>
    <property type="molecule type" value="Genomic_DNA"/>
</dbReference>
<evidence type="ECO:0000313" key="2">
    <source>
        <dbReference type="EMBL" id="QTA79339.1"/>
    </source>
</evidence>
<dbReference type="InterPro" id="IPR011051">
    <property type="entry name" value="RmlC_Cupin_sf"/>
</dbReference>
<dbReference type="RefSeq" id="WP_207691104.1">
    <property type="nucleotide sequence ID" value="NZ_CP061799.1"/>
</dbReference>
<evidence type="ECO:0000313" key="3">
    <source>
        <dbReference type="Proteomes" id="UP000663720"/>
    </source>
</evidence>
<dbReference type="SUPFAM" id="SSF51182">
    <property type="entry name" value="RmlC-like cupins"/>
    <property type="match status" value="1"/>
</dbReference>
<name>A0A975B5U9_9BACT</name>
<protein>
    <submittedName>
        <fullName evidence="2">Cupin 2 domain-containing protein</fullName>
    </submittedName>
</protein>
<dbReference type="Proteomes" id="UP000663720">
    <property type="component" value="Chromosome"/>
</dbReference>
<dbReference type="CDD" id="cd02226">
    <property type="entry name" value="cupin_YdbB-like"/>
    <property type="match status" value="1"/>
</dbReference>
<dbReference type="InterPro" id="IPR052044">
    <property type="entry name" value="PKS_Associated_Protein"/>
</dbReference>
<dbReference type="AlphaFoldDB" id="A0A975B5U9"/>
<feature type="domain" description="Cyclic nucleotide-binding" evidence="1">
    <location>
        <begin position="9"/>
        <end position="75"/>
    </location>
</feature>
<dbReference type="Gene3D" id="2.60.120.10">
    <property type="entry name" value="Jelly Rolls"/>
    <property type="match status" value="1"/>
</dbReference>
<accession>A0A975B5U9</accession>
<dbReference type="PROSITE" id="PS50042">
    <property type="entry name" value="CNMP_BINDING_3"/>
    <property type="match status" value="1"/>
</dbReference>
<dbReference type="InterPro" id="IPR014710">
    <property type="entry name" value="RmlC-like_jellyroll"/>
</dbReference>
<dbReference type="PANTHER" id="PTHR36114:SF1">
    <property type="entry name" value="16.7 KDA PROTEIN IN WHIE LOCUS"/>
    <property type="match status" value="1"/>
</dbReference>
<reference evidence="2" key="1">
    <citation type="journal article" date="2021" name="Microb. Physiol.">
        <title>Proteogenomic Insights into the Physiology of Marine, Sulfate-Reducing, Filamentous Desulfonema limicola and Desulfonema magnum.</title>
        <authorList>
            <person name="Schnaars V."/>
            <person name="Wohlbrand L."/>
            <person name="Scheve S."/>
            <person name="Hinrichs C."/>
            <person name="Reinhardt R."/>
            <person name="Rabus R."/>
        </authorList>
    </citation>
    <scope>NUCLEOTIDE SEQUENCE</scope>
    <source>
        <strain evidence="2">5ac10</strain>
    </source>
</reference>
<organism evidence="2 3">
    <name type="scientific">Desulfonema limicola</name>
    <dbReference type="NCBI Taxonomy" id="45656"/>
    <lineage>
        <taxon>Bacteria</taxon>
        <taxon>Pseudomonadati</taxon>
        <taxon>Thermodesulfobacteriota</taxon>
        <taxon>Desulfobacteria</taxon>
        <taxon>Desulfobacterales</taxon>
        <taxon>Desulfococcaceae</taxon>
        <taxon>Desulfonema</taxon>
    </lineage>
</organism>
<keyword evidence="3" id="KW-1185">Reference proteome</keyword>
<evidence type="ECO:0000259" key="1">
    <source>
        <dbReference type="PROSITE" id="PS50042"/>
    </source>
</evidence>
<dbReference type="PANTHER" id="PTHR36114">
    <property type="entry name" value="16.7 KDA PROTEIN IN WHIE LOCUS"/>
    <property type="match status" value="1"/>
</dbReference>
<gene>
    <name evidence="2" type="ORF">dnl_16020</name>
</gene>
<dbReference type="Pfam" id="PF07883">
    <property type="entry name" value="Cupin_2"/>
    <property type="match status" value="1"/>
</dbReference>
<dbReference type="InterPro" id="IPR013096">
    <property type="entry name" value="Cupin_2"/>
</dbReference>
<dbReference type="KEGG" id="dli:dnl_16020"/>
<proteinExistence type="predicted"/>